<dbReference type="AlphaFoldDB" id="A0A918WKH0"/>
<evidence type="ECO:0000256" key="2">
    <source>
        <dbReference type="SAM" id="Phobius"/>
    </source>
</evidence>
<protein>
    <submittedName>
        <fullName evidence="3">Uncharacterized protein</fullName>
    </submittedName>
</protein>
<organism evidence="3 4">
    <name type="scientific">Roseibacillus persicicus</name>
    <dbReference type="NCBI Taxonomy" id="454148"/>
    <lineage>
        <taxon>Bacteria</taxon>
        <taxon>Pseudomonadati</taxon>
        <taxon>Verrucomicrobiota</taxon>
        <taxon>Verrucomicrobiia</taxon>
        <taxon>Verrucomicrobiales</taxon>
        <taxon>Verrucomicrobiaceae</taxon>
        <taxon>Roseibacillus</taxon>
    </lineage>
</organism>
<proteinExistence type="predicted"/>
<name>A0A918WKH0_9BACT</name>
<keyword evidence="1" id="KW-0175">Coiled coil</keyword>
<comment type="caution">
    <text evidence="3">The sequence shown here is derived from an EMBL/GenBank/DDBJ whole genome shotgun (WGS) entry which is preliminary data.</text>
</comment>
<accession>A0A918WKH0</accession>
<reference evidence="3" key="2">
    <citation type="submission" date="2020-09" db="EMBL/GenBank/DDBJ databases">
        <authorList>
            <person name="Sun Q."/>
            <person name="Kim S."/>
        </authorList>
    </citation>
    <scope>NUCLEOTIDE SEQUENCE</scope>
    <source>
        <strain evidence="3">KCTC 12988</strain>
    </source>
</reference>
<dbReference type="Proteomes" id="UP000644507">
    <property type="component" value="Unassembled WGS sequence"/>
</dbReference>
<evidence type="ECO:0000313" key="3">
    <source>
        <dbReference type="EMBL" id="GHC55707.1"/>
    </source>
</evidence>
<sequence>MIKNIFYILTIILCGAAAFFGYQTKNTLSDTIGQTIETFDNNETVASNIDEKNSEIKVAKDEKKTAIDARNETSASLENESSKERGLKTSLAELEGEIESYDADLETIQTNITIAQELIGQMIPDAGGNLSIDDVVGYIEDLENERKEKESELEEKTEIAGKLAKTVAAASDRKENLQGRLGKVKSRIALNGVSASVTAVSNDYGFVIINRGSNNSNIDERSELLVSRGGSLVGRLKVSAVEPTQTICDIIQSSLKPGQRIRSGDRVVVKVPASN</sequence>
<feature type="transmembrane region" description="Helical" evidence="2">
    <location>
        <begin position="5"/>
        <end position="22"/>
    </location>
</feature>
<feature type="coiled-coil region" evidence="1">
    <location>
        <begin position="42"/>
        <end position="159"/>
    </location>
</feature>
<gene>
    <name evidence="3" type="ORF">GCM10007100_23060</name>
</gene>
<keyword evidence="2" id="KW-0472">Membrane</keyword>
<keyword evidence="4" id="KW-1185">Reference proteome</keyword>
<keyword evidence="2" id="KW-0812">Transmembrane</keyword>
<evidence type="ECO:0000256" key="1">
    <source>
        <dbReference type="SAM" id="Coils"/>
    </source>
</evidence>
<keyword evidence="2" id="KW-1133">Transmembrane helix</keyword>
<evidence type="ECO:0000313" key="4">
    <source>
        <dbReference type="Proteomes" id="UP000644507"/>
    </source>
</evidence>
<dbReference type="EMBL" id="BMXI01000009">
    <property type="protein sequence ID" value="GHC55707.1"/>
    <property type="molecule type" value="Genomic_DNA"/>
</dbReference>
<dbReference type="RefSeq" id="WP_189570114.1">
    <property type="nucleotide sequence ID" value="NZ_BMXI01000009.1"/>
</dbReference>
<reference evidence="3" key="1">
    <citation type="journal article" date="2014" name="Int. J. Syst. Evol. Microbiol.">
        <title>Complete genome sequence of Corynebacterium casei LMG S-19264T (=DSM 44701T), isolated from a smear-ripened cheese.</title>
        <authorList>
            <consortium name="US DOE Joint Genome Institute (JGI-PGF)"/>
            <person name="Walter F."/>
            <person name="Albersmeier A."/>
            <person name="Kalinowski J."/>
            <person name="Ruckert C."/>
        </authorList>
    </citation>
    <scope>NUCLEOTIDE SEQUENCE</scope>
    <source>
        <strain evidence="3">KCTC 12988</strain>
    </source>
</reference>